<dbReference type="AlphaFoldDB" id="A0A9D4D2A7"/>
<evidence type="ECO:0000313" key="2">
    <source>
        <dbReference type="Proteomes" id="UP000828390"/>
    </source>
</evidence>
<proteinExistence type="predicted"/>
<organism evidence="1 2">
    <name type="scientific">Dreissena polymorpha</name>
    <name type="common">Zebra mussel</name>
    <name type="synonym">Mytilus polymorpha</name>
    <dbReference type="NCBI Taxonomy" id="45954"/>
    <lineage>
        <taxon>Eukaryota</taxon>
        <taxon>Metazoa</taxon>
        <taxon>Spiralia</taxon>
        <taxon>Lophotrochozoa</taxon>
        <taxon>Mollusca</taxon>
        <taxon>Bivalvia</taxon>
        <taxon>Autobranchia</taxon>
        <taxon>Heteroconchia</taxon>
        <taxon>Euheterodonta</taxon>
        <taxon>Imparidentia</taxon>
        <taxon>Neoheterodontei</taxon>
        <taxon>Myida</taxon>
        <taxon>Dreissenoidea</taxon>
        <taxon>Dreissenidae</taxon>
        <taxon>Dreissena</taxon>
    </lineage>
</organism>
<dbReference type="EMBL" id="JAIWYP010000011">
    <property type="protein sequence ID" value="KAH3737851.1"/>
    <property type="molecule type" value="Genomic_DNA"/>
</dbReference>
<comment type="caution">
    <text evidence="1">The sequence shown here is derived from an EMBL/GenBank/DDBJ whole genome shotgun (WGS) entry which is preliminary data.</text>
</comment>
<reference evidence="1" key="2">
    <citation type="submission" date="2020-11" db="EMBL/GenBank/DDBJ databases">
        <authorList>
            <person name="McCartney M.A."/>
            <person name="Auch B."/>
            <person name="Kono T."/>
            <person name="Mallez S."/>
            <person name="Becker A."/>
            <person name="Gohl D.M."/>
            <person name="Silverstein K.A.T."/>
            <person name="Koren S."/>
            <person name="Bechman K.B."/>
            <person name="Herman A."/>
            <person name="Abrahante J.E."/>
            <person name="Garbe J."/>
        </authorList>
    </citation>
    <scope>NUCLEOTIDE SEQUENCE</scope>
    <source>
        <strain evidence="1">Duluth1</strain>
        <tissue evidence="1">Whole animal</tissue>
    </source>
</reference>
<dbReference type="Proteomes" id="UP000828390">
    <property type="component" value="Unassembled WGS sequence"/>
</dbReference>
<accession>A0A9D4D2A7</accession>
<keyword evidence="2" id="KW-1185">Reference proteome</keyword>
<name>A0A9D4D2A7_DREPO</name>
<sequence>MLSYVLTYRKSKQANGTGDLETENPLYNADEKTVTDGRYLATLARDETHNTPASMKENGTLKNYTAEESGNRVDDMVLTKRDLAENTDYNENMPLAVLYDTNHAAKQDDPNANDYSIIVEKNGQDEIDKSGKASGCSDTYYSQIEIHEEVNTTADDESNSAIRGGPALMNSCTMSKAQQLESEQDSEYHQINDPVIATPFNEYDRIPRHISKKDCTRDSTYNHVII</sequence>
<reference evidence="1" key="1">
    <citation type="journal article" date="2019" name="bioRxiv">
        <title>The Genome of the Zebra Mussel, Dreissena polymorpha: A Resource for Invasive Species Research.</title>
        <authorList>
            <person name="McCartney M.A."/>
            <person name="Auch B."/>
            <person name="Kono T."/>
            <person name="Mallez S."/>
            <person name="Zhang Y."/>
            <person name="Obille A."/>
            <person name="Becker A."/>
            <person name="Abrahante J.E."/>
            <person name="Garbe J."/>
            <person name="Badalamenti J.P."/>
            <person name="Herman A."/>
            <person name="Mangelson H."/>
            <person name="Liachko I."/>
            <person name="Sullivan S."/>
            <person name="Sone E.D."/>
            <person name="Koren S."/>
            <person name="Silverstein K.A.T."/>
            <person name="Beckman K.B."/>
            <person name="Gohl D.M."/>
        </authorList>
    </citation>
    <scope>NUCLEOTIDE SEQUENCE</scope>
    <source>
        <strain evidence="1">Duluth1</strain>
        <tissue evidence="1">Whole animal</tissue>
    </source>
</reference>
<gene>
    <name evidence="1" type="ORF">DPMN_044449</name>
</gene>
<protein>
    <submittedName>
        <fullName evidence="1">Uncharacterized protein</fullName>
    </submittedName>
</protein>
<evidence type="ECO:0000313" key="1">
    <source>
        <dbReference type="EMBL" id="KAH3737851.1"/>
    </source>
</evidence>